<dbReference type="InterPro" id="IPR050131">
    <property type="entry name" value="Peptidase_S8_subtilisin-like"/>
</dbReference>
<evidence type="ECO:0000313" key="6">
    <source>
        <dbReference type="EMBL" id="KAK6518237.1"/>
    </source>
</evidence>
<dbReference type="InterPro" id="IPR036852">
    <property type="entry name" value="Peptidase_S8/S53_dom_sf"/>
</dbReference>
<dbReference type="PANTHER" id="PTHR43806:SF11">
    <property type="entry name" value="CEREVISIN-RELATED"/>
    <property type="match status" value="1"/>
</dbReference>
<dbReference type="SUPFAM" id="SSF52743">
    <property type="entry name" value="Subtilisin-like"/>
    <property type="match status" value="1"/>
</dbReference>
<dbReference type="Proteomes" id="UP001307849">
    <property type="component" value="Unassembled WGS sequence"/>
</dbReference>
<name>A0AAN8P6K5_9PEZI</name>
<dbReference type="AlphaFoldDB" id="A0AAN8P6K5"/>
<keyword evidence="7" id="KW-1185">Reference proteome</keyword>
<feature type="signal peptide" evidence="5">
    <location>
        <begin position="1"/>
        <end position="18"/>
    </location>
</feature>
<feature type="chain" id="PRO_5042883411" description="Peptidase S8/S53 domain-containing protein" evidence="5">
    <location>
        <begin position="19"/>
        <end position="547"/>
    </location>
</feature>
<keyword evidence="3" id="KW-0378">Hydrolase</keyword>
<comment type="similarity">
    <text evidence="1">Belongs to the peptidase S8 family.</text>
</comment>
<dbReference type="GO" id="GO:0004252">
    <property type="term" value="F:serine-type endopeptidase activity"/>
    <property type="evidence" value="ECO:0007669"/>
    <property type="project" value="InterPro"/>
</dbReference>
<gene>
    <name evidence="6" type="ORF">TWF506_005396</name>
</gene>
<organism evidence="6 7">
    <name type="scientific">Arthrobotrys conoides</name>
    <dbReference type="NCBI Taxonomy" id="74498"/>
    <lineage>
        <taxon>Eukaryota</taxon>
        <taxon>Fungi</taxon>
        <taxon>Dikarya</taxon>
        <taxon>Ascomycota</taxon>
        <taxon>Pezizomycotina</taxon>
        <taxon>Orbiliomycetes</taxon>
        <taxon>Orbiliales</taxon>
        <taxon>Orbiliaceae</taxon>
        <taxon>Arthrobotrys</taxon>
    </lineage>
</organism>
<reference evidence="6 7" key="1">
    <citation type="submission" date="2019-10" db="EMBL/GenBank/DDBJ databases">
        <authorList>
            <person name="Palmer J.M."/>
        </authorList>
    </citation>
    <scope>NUCLEOTIDE SEQUENCE [LARGE SCALE GENOMIC DNA]</scope>
    <source>
        <strain evidence="6 7">TWF506</strain>
    </source>
</reference>
<keyword evidence="2" id="KW-0645">Protease</keyword>
<evidence type="ECO:0000256" key="1">
    <source>
        <dbReference type="ARBA" id="ARBA00011073"/>
    </source>
</evidence>
<dbReference type="CDD" id="cd00306">
    <property type="entry name" value="Peptidases_S8_S53"/>
    <property type="match status" value="1"/>
</dbReference>
<sequence>MRRQILLTISIFCTVTLSLSPPGSRDYRVDYNSHVLKERAPDTDTKSSEELWVFTVNPGHGKDPAFTDIDKYVVSKLGSDATSLKDNKVLDVDGSVLWFYAEANAEEAKEIKAKWGQTARLQILSVEPLKKFDLPVDTGLIQTDEQVTEEKIKPSRIKRALEARQARPELCALSQDPRSPTMGDPYVWPCDYTTDESQGLGVTVYVVGFGANLDHDEFKHIKRKSVQWIFSDLKNNHKREDWPDPERISFGLGTAVLSKLCGLQYGVSKKITPVIVKVTDGDGNLNFVRMIQGLMNLYIDVLFKSRKDPKENFIILDTLHTTESTIHGRDPVFQIAYEHALKRLSSLDNVVYVAGAVPQEIPEHGQKITYSYPSILGKQPRDYPRLLVVGGVDASYQVVEDAEDWVKIYAPAVDIKVGARPPNLYTTLSGTPLAAPAVAGVLAMFMSKGKVGAREAVSELLKFSYRRGKTDLHRRVIYNGVWADPTNSAKMNVPGESRAGWDEWEYNSEFCRACTESNGGQPVHHVVWLPGDCPCPDSGNSIGVAER</sequence>
<accession>A0AAN8P6K5</accession>
<evidence type="ECO:0000256" key="5">
    <source>
        <dbReference type="SAM" id="SignalP"/>
    </source>
</evidence>
<evidence type="ECO:0000256" key="4">
    <source>
        <dbReference type="ARBA" id="ARBA00022825"/>
    </source>
</evidence>
<evidence type="ECO:0000313" key="7">
    <source>
        <dbReference type="Proteomes" id="UP001307849"/>
    </source>
</evidence>
<dbReference type="EMBL" id="JAVHJM010000002">
    <property type="protein sequence ID" value="KAK6518237.1"/>
    <property type="molecule type" value="Genomic_DNA"/>
</dbReference>
<dbReference type="PRINTS" id="PR00723">
    <property type="entry name" value="SUBTILISIN"/>
</dbReference>
<keyword evidence="4" id="KW-0720">Serine protease</keyword>
<dbReference type="InterPro" id="IPR015500">
    <property type="entry name" value="Peptidase_S8_subtilisin-rel"/>
</dbReference>
<dbReference type="Gene3D" id="3.40.50.200">
    <property type="entry name" value="Peptidase S8/S53 domain"/>
    <property type="match status" value="1"/>
</dbReference>
<proteinExistence type="inferred from homology"/>
<evidence type="ECO:0000256" key="2">
    <source>
        <dbReference type="ARBA" id="ARBA00022670"/>
    </source>
</evidence>
<comment type="caution">
    <text evidence="6">The sequence shown here is derived from an EMBL/GenBank/DDBJ whole genome shotgun (WGS) entry which is preliminary data.</text>
</comment>
<evidence type="ECO:0008006" key="8">
    <source>
        <dbReference type="Google" id="ProtNLM"/>
    </source>
</evidence>
<protein>
    <recommendedName>
        <fullName evidence="8">Peptidase S8/S53 domain-containing protein</fullName>
    </recommendedName>
</protein>
<dbReference type="GO" id="GO:0006508">
    <property type="term" value="P:proteolysis"/>
    <property type="evidence" value="ECO:0007669"/>
    <property type="project" value="UniProtKB-KW"/>
</dbReference>
<dbReference type="PANTHER" id="PTHR43806">
    <property type="entry name" value="PEPTIDASE S8"/>
    <property type="match status" value="1"/>
</dbReference>
<evidence type="ECO:0000256" key="3">
    <source>
        <dbReference type="ARBA" id="ARBA00022801"/>
    </source>
</evidence>
<keyword evidence="5" id="KW-0732">Signal</keyword>